<dbReference type="Proteomes" id="UP001222087">
    <property type="component" value="Chromosome"/>
</dbReference>
<accession>A0ABY8AVS1</accession>
<feature type="binding site" evidence="6">
    <location>
        <position position="462"/>
    </location>
    <ligand>
        <name>Zn(2+)</name>
        <dbReference type="ChEBI" id="CHEBI:29105"/>
    </ligand>
</feature>
<comment type="function">
    <text evidence="6">Part of an energy-coupled inorganic carbon pump.</text>
</comment>
<gene>
    <name evidence="6" type="primary">dabA</name>
    <name evidence="7" type="ORF">PXX05_05605</name>
</gene>
<evidence type="ECO:0000256" key="6">
    <source>
        <dbReference type="HAMAP-Rule" id="MF_01871"/>
    </source>
</evidence>
<feature type="binding site" evidence="6">
    <location>
        <position position="280"/>
    </location>
    <ligand>
        <name>Zn(2+)</name>
        <dbReference type="ChEBI" id="CHEBI:29105"/>
    </ligand>
</feature>
<dbReference type="RefSeq" id="WP_275090078.1">
    <property type="nucleotide sequence ID" value="NZ_CP119078.1"/>
</dbReference>
<evidence type="ECO:0000256" key="2">
    <source>
        <dbReference type="ARBA" id="ARBA00022475"/>
    </source>
</evidence>
<evidence type="ECO:0000256" key="3">
    <source>
        <dbReference type="ARBA" id="ARBA00022723"/>
    </source>
</evidence>
<keyword evidence="3 6" id="KW-0479">Metal-binding</keyword>
<proteinExistence type="inferred from homology"/>
<comment type="cofactor">
    <cofactor evidence="6">
        <name>Zn(2+)</name>
        <dbReference type="ChEBI" id="CHEBI:29105"/>
    </cofactor>
</comment>
<evidence type="ECO:0000256" key="5">
    <source>
        <dbReference type="ARBA" id="ARBA00023136"/>
    </source>
</evidence>
<organism evidence="7 8">
    <name type="scientific">Legionella cardiaca</name>
    <dbReference type="NCBI Taxonomy" id="1071983"/>
    <lineage>
        <taxon>Bacteria</taxon>
        <taxon>Pseudomonadati</taxon>
        <taxon>Pseudomonadota</taxon>
        <taxon>Gammaproteobacteria</taxon>
        <taxon>Legionellales</taxon>
        <taxon>Legionellaceae</taxon>
        <taxon>Legionella</taxon>
    </lineage>
</organism>
<dbReference type="PANTHER" id="PTHR38344:SF1">
    <property type="entry name" value="INORGANIC CARBON TRANSPORTER SUBUNIT DABA-RELATED"/>
    <property type="match status" value="1"/>
</dbReference>
<dbReference type="PANTHER" id="PTHR38344">
    <property type="entry name" value="UPF0753 PROTEIN AQ_863"/>
    <property type="match status" value="1"/>
</dbReference>
<sequence>MSTAKMLTAQDTIKSGIEKNGMTFHPGKNKDLELQVLVHNAAKCIAPVWPLETFIACNPLQGFEAKTFEEALAQGGFRRQRVERNLLLEEVNLQMIKWCGGFFDAGQGSIDMPHRDKGFYFGFLKLAYFDKQVHQNKKDAKEFLKQLPESAEEAIKICLQRLHVAKGQEEAFLSKTFSYLPGWAGFVKWKTDWQNSKKTDEAEVTLTDFLAVRLVLTCILWPDAAKEKKSIDDGFWVKKVLAQLKSNEDSYRQKLLSLLLPEVKKEPAPVPRRNAQLVFCIDVRSEPFRRAIESLGQYETFGFAGFFGLPVRIDEFDTNKNKECCPVLLKPKYAIKEIPVAANKDDYERYQQGRTFINNCKSLYTQLKHNVSTPFALVESLGLWCGLNMTLKSLSPQLSEHSLSAIKGWLKPTIPTKVAYELSETDREQGLSLQEQISYAETVLRLMGLTSGFAKLIILCGHGSTTENNPYASALDCGACGGNHGGINARLLASILNKREVRQGLEDCGMHIPLDTVFYGALHNTTTDCVELYTEDVAKPVYPELLSQLKKDLKEARLITNQERGIKLQSCAPHKDIIRRSLDWSETRPEWGLARNAAFIAAPRYLTKNIILDGRCFLHSYRFEQDHDGSLLETILTAPMVVAEWINTQYLFSTLDNVAFGSGSKVTHNVVGTIGVMQGNGSDLMHGLPLQSVMSSDKHVYHEPQRLLTVVYAPKEMVSEVIKKHTILKNLFFNQWVHLVVIDPTNQRPYQLNQFGEWNYVE</sequence>
<reference evidence="7 8" key="1">
    <citation type="submission" date="2023-02" db="EMBL/GenBank/DDBJ databases">
        <title>Genome Sequence of L. cardiaca H63T.</title>
        <authorList>
            <person name="Lopez A.E."/>
            <person name="Cianciotto N.P."/>
        </authorList>
    </citation>
    <scope>NUCLEOTIDE SEQUENCE [LARGE SCALE GENOMIC DNA]</scope>
    <source>
        <strain evidence="7 8">H63</strain>
    </source>
</reference>
<evidence type="ECO:0000313" key="7">
    <source>
        <dbReference type="EMBL" id="WED44261.1"/>
    </source>
</evidence>
<keyword evidence="1 6" id="KW-0813">Transport</keyword>
<comment type="subcellular location">
    <subcellularLocation>
        <location evidence="6">Cell membrane</location>
        <topology evidence="6">Peripheral membrane protein</topology>
    </subcellularLocation>
</comment>
<keyword evidence="8" id="KW-1185">Reference proteome</keyword>
<feature type="binding site" evidence="6">
    <location>
        <position position="477"/>
    </location>
    <ligand>
        <name>Zn(2+)</name>
        <dbReference type="ChEBI" id="CHEBI:29105"/>
    </ligand>
</feature>
<keyword evidence="4 6" id="KW-0862">Zinc</keyword>
<dbReference type="EMBL" id="CP119078">
    <property type="protein sequence ID" value="WED44261.1"/>
    <property type="molecule type" value="Genomic_DNA"/>
</dbReference>
<dbReference type="Pfam" id="PF10070">
    <property type="entry name" value="DabA"/>
    <property type="match status" value="2"/>
</dbReference>
<feature type="binding site" evidence="6">
    <location>
        <position position="282"/>
    </location>
    <ligand>
        <name>Zn(2+)</name>
        <dbReference type="ChEBI" id="CHEBI:29105"/>
    </ligand>
</feature>
<protein>
    <recommendedName>
        <fullName evidence="6">Probable inorganic carbon transporter subunit DabA</fullName>
    </recommendedName>
</protein>
<comment type="subunit">
    <text evidence="6">Forms a complex with DabB.</text>
</comment>
<evidence type="ECO:0000256" key="1">
    <source>
        <dbReference type="ARBA" id="ARBA00022448"/>
    </source>
</evidence>
<dbReference type="HAMAP" id="MF_01871">
    <property type="entry name" value="DabA"/>
    <property type="match status" value="1"/>
</dbReference>
<keyword evidence="2 6" id="KW-1003">Cell membrane</keyword>
<keyword evidence="5 6" id="KW-0472">Membrane</keyword>
<dbReference type="InterPro" id="IPR018752">
    <property type="entry name" value="DabA"/>
</dbReference>
<evidence type="ECO:0000256" key="4">
    <source>
        <dbReference type="ARBA" id="ARBA00022833"/>
    </source>
</evidence>
<evidence type="ECO:0000313" key="8">
    <source>
        <dbReference type="Proteomes" id="UP001222087"/>
    </source>
</evidence>
<comment type="similarity">
    <text evidence="6">Belongs to the inorganic carbon transporter (TC 9.A.2) DabA family.</text>
</comment>
<name>A0ABY8AVS1_9GAMM</name>